<evidence type="ECO:0000256" key="15">
    <source>
        <dbReference type="HAMAP-Rule" id="MF_01382"/>
    </source>
</evidence>
<reference evidence="20 21" key="1">
    <citation type="journal article" date="2015" name="Nature">
        <title>rRNA introns, odd ribosomes, and small enigmatic genomes across a large radiation of phyla.</title>
        <authorList>
            <person name="Brown C.T."/>
            <person name="Hug L.A."/>
            <person name="Thomas B.C."/>
            <person name="Sharon I."/>
            <person name="Castelle C.J."/>
            <person name="Singh A."/>
            <person name="Wilkins M.J."/>
            <person name="Williams K.H."/>
            <person name="Banfield J.F."/>
        </authorList>
    </citation>
    <scope>NUCLEOTIDE SEQUENCE [LARGE SCALE GENOMIC DNA]</scope>
</reference>
<dbReference type="AlphaFoldDB" id="A0A0G1GEM0"/>
<dbReference type="Gene3D" id="1.10.3060.10">
    <property type="entry name" value="Helical scaffold and wing domains of SecA"/>
    <property type="match status" value="1"/>
</dbReference>
<dbReference type="CDD" id="cd17928">
    <property type="entry name" value="DEXDc_SecA"/>
    <property type="match status" value="1"/>
</dbReference>
<comment type="caution">
    <text evidence="20">The sequence shown here is derived from an EMBL/GenBank/DDBJ whole genome shotgun (WGS) entry which is preliminary data.</text>
</comment>
<evidence type="ECO:0000256" key="3">
    <source>
        <dbReference type="ARBA" id="ARBA00007650"/>
    </source>
</evidence>
<dbReference type="InterPro" id="IPR011115">
    <property type="entry name" value="SecA_DEAD"/>
</dbReference>
<keyword evidence="5 15" id="KW-1003">Cell membrane</keyword>
<feature type="binding site" evidence="15">
    <location>
        <position position="513"/>
    </location>
    <ligand>
        <name>ATP</name>
        <dbReference type="ChEBI" id="CHEBI:30616"/>
    </ligand>
</feature>
<evidence type="ECO:0000259" key="19">
    <source>
        <dbReference type="PROSITE" id="PS51196"/>
    </source>
</evidence>
<dbReference type="InterPro" id="IPR036266">
    <property type="entry name" value="SecA_Wing/Scaffold_sf"/>
</dbReference>
<dbReference type="SMART" id="SM00957">
    <property type="entry name" value="SecA_DEAD"/>
    <property type="match status" value="1"/>
</dbReference>
<dbReference type="PROSITE" id="PS51192">
    <property type="entry name" value="HELICASE_ATP_BIND_1"/>
    <property type="match status" value="1"/>
</dbReference>
<evidence type="ECO:0000259" key="18">
    <source>
        <dbReference type="PROSITE" id="PS51194"/>
    </source>
</evidence>
<dbReference type="Pfam" id="PF07516">
    <property type="entry name" value="SecA_SW"/>
    <property type="match status" value="1"/>
</dbReference>
<comment type="catalytic activity">
    <reaction evidence="15">
        <text>ATP + H2O + cellular proteinSide 1 = ADP + phosphate + cellular proteinSide 2.</text>
        <dbReference type="EC" id="7.4.2.8"/>
    </reaction>
</comment>
<dbReference type="PROSITE" id="PS51194">
    <property type="entry name" value="HELICASE_CTER"/>
    <property type="match status" value="1"/>
</dbReference>
<comment type="subcellular location">
    <subcellularLocation>
        <location evidence="15">Cell membrane</location>
        <topology evidence="15">Peripheral membrane protein</topology>
        <orientation evidence="15">Cytoplasmic side</orientation>
    </subcellularLocation>
    <subcellularLocation>
        <location evidence="15">Cytoplasm</location>
    </subcellularLocation>
    <subcellularLocation>
        <location evidence="2">Membrane</location>
        <topology evidence="2">Peripheral membrane protein</topology>
    </subcellularLocation>
    <text evidence="15">Distribution is 50-50.</text>
</comment>
<dbReference type="GO" id="GO:0006605">
    <property type="term" value="P:protein targeting"/>
    <property type="evidence" value="ECO:0007669"/>
    <property type="project" value="UniProtKB-UniRule"/>
</dbReference>
<dbReference type="InterPro" id="IPR004027">
    <property type="entry name" value="SEC_C_motif"/>
</dbReference>
<dbReference type="InterPro" id="IPR011116">
    <property type="entry name" value="SecA_Wing/Scaffold"/>
</dbReference>
<dbReference type="Pfam" id="PF02810">
    <property type="entry name" value="SEC-C"/>
    <property type="match status" value="1"/>
</dbReference>
<keyword evidence="7" id="KW-0479">Metal-binding</keyword>
<keyword evidence="4 15" id="KW-0813">Transport</keyword>
<dbReference type="SUPFAM" id="SSF81886">
    <property type="entry name" value="Helical scaffold and wing domains of SecA"/>
    <property type="match status" value="1"/>
</dbReference>
<accession>A0A0G1GEM0</accession>
<dbReference type="Gene3D" id="3.40.50.300">
    <property type="entry name" value="P-loop containing nucleotide triphosphate hydrolases"/>
    <property type="match status" value="2"/>
</dbReference>
<evidence type="ECO:0000256" key="6">
    <source>
        <dbReference type="ARBA" id="ARBA00022490"/>
    </source>
</evidence>
<dbReference type="SMART" id="SM00958">
    <property type="entry name" value="SecA_PP_bind"/>
    <property type="match status" value="1"/>
</dbReference>
<dbReference type="Pfam" id="PF01043">
    <property type="entry name" value="SecA_PP_bind"/>
    <property type="match status" value="1"/>
</dbReference>
<evidence type="ECO:0000256" key="7">
    <source>
        <dbReference type="ARBA" id="ARBA00022723"/>
    </source>
</evidence>
<evidence type="ECO:0000256" key="4">
    <source>
        <dbReference type="ARBA" id="ARBA00022448"/>
    </source>
</evidence>
<dbReference type="GO" id="GO:0008564">
    <property type="term" value="F:protein-exporting ATPase activity"/>
    <property type="evidence" value="ECO:0007669"/>
    <property type="project" value="UniProtKB-EC"/>
</dbReference>
<dbReference type="InterPro" id="IPR001650">
    <property type="entry name" value="Helicase_C-like"/>
</dbReference>
<dbReference type="HAMAP" id="MF_01382">
    <property type="entry name" value="SecA"/>
    <property type="match status" value="1"/>
</dbReference>
<feature type="domain" description="SecA family profile" evidence="19">
    <location>
        <begin position="1"/>
        <end position="619"/>
    </location>
</feature>
<dbReference type="GO" id="GO:0017038">
    <property type="term" value="P:protein import"/>
    <property type="evidence" value="ECO:0007669"/>
    <property type="project" value="InterPro"/>
</dbReference>
<sequence>MLGILSRIVDLNEKELRRLRKIVDQVNSFKPKFVKLSGKEFKKKTEALKSRFKKGENLEKLLPEAFALVYEAAWRVLGLKTHDEQLLAAVALYEGKIAEQKTGEGKTLTAAYSLYLRALEGRGVHLVTVNDYLARVGAGWNAPIYDLLGMSTGIVAQEQKSYIYDPGYSDTSHGDERLEHLKSCTRKEAYQADITYGTNNEFGFDYLRDNMVQDISQEVQRGHYFAVVDEVDQVLIDEARTPLIISAPDSDPTDKYYKFSQLIGQLNADTDFVIDEKAKSATLTEHGILRVEKILGVDNLYERDFEAIHHIENALRAKTLYLKDREYIVKEGEVIIVDEFTGRLMPGRRWSDGLHQAVEAKEKVTIRQESKTLATISFQNYFRMYEVLAGMTGTAVTEADEFKKIYKLDVIAVPTHESVARDDHQDVIYKTARAKYGAIVKEIEDKRKKGQPVLIGTTSVEKNEIVHSFLTRKKIPHNILNAKNHEREATIVADAGKPGAVTLATNMAGRGVDIVLGGAMPDREPGISPEKYKASKKYAAWVKMHELVVGAGGLHVIGTERHESRRIDNQLRGRSGRQGDPGSSRFYLSLEDDLMRIFGGEQIAGIMNRLKIPEDQPIENRLVSKAIEQSQVKVEGFHFDQRKRLVEYDDVANQQREIIYSLRKKILRSKNLKDEILEKLREKVKRDLENGWLESEAKPDYDLIIGSIFEIVPFDDRSRKGVAQSLRKIDDKLKFEEALYKLVEDAHRVREKQIGVEIMRQIEKFAYLGSIDHLWIDHIDHIDGLREGIVLRAYGQRDPLIEFKNEAYGLFERLLDKINEELSRRIFRIGVREAKEPEIPLEATDTNVDNTDMTGLAEKTKQSRIGRNDPCWCGSGKKFKKCHYPMLG</sequence>
<dbReference type="InterPro" id="IPR011130">
    <property type="entry name" value="SecA_preprotein_X-link_dom"/>
</dbReference>
<evidence type="ECO:0000256" key="13">
    <source>
        <dbReference type="ARBA" id="ARBA00023010"/>
    </source>
</evidence>
<dbReference type="PANTHER" id="PTHR30612:SF0">
    <property type="entry name" value="CHLOROPLAST PROTEIN-TRANSPORTING ATPASE"/>
    <property type="match status" value="1"/>
</dbReference>
<evidence type="ECO:0000256" key="14">
    <source>
        <dbReference type="ARBA" id="ARBA00023136"/>
    </source>
</evidence>
<dbReference type="SUPFAM" id="SSF81767">
    <property type="entry name" value="Pre-protein crosslinking domain of SecA"/>
    <property type="match status" value="1"/>
</dbReference>
<dbReference type="InterPro" id="IPR036670">
    <property type="entry name" value="SecA_X-link_sf"/>
</dbReference>
<dbReference type="Pfam" id="PF21090">
    <property type="entry name" value="P-loop_SecA"/>
    <property type="match status" value="1"/>
</dbReference>
<dbReference type="InterPro" id="IPR000185">
    <property type="entry name" value="SecA"/>
</dbReference>
<keyword evidence="11 15" id="KW-0653">Protein transport</keyword>
<keyword evidence="8 15" id="KW-0547">Nucleotide-binding</keyword>
<dbReference type="InterPro" id="IPR014018">
    <property type="entry name" value="SecA_motor_DEAD"/>
</dbReference>
<evidence type="ECO:0000256" key="1">
    <source>
        <dbReference type="ARBA" id="ARBA00001947"/>
    </source>
</evidence>
<dbReference type="EMBL" id="LCFQ01000013">
    <property type="protein sequence ID" value="KKS97313.1"/>
    <property type="molecule type" value="Genomic_DNA"/>
</dbReference>
<dbReference type="CDD" id="cd18803">
    <property type="entry name" value="SF2_C_secA"/>
    <property type="match status" value="1"/>
</dbReference>
<feature type="domain" description="Helicase C-terminal" evidence="18">
    <location>
        <begin position="435"/>
        <end position="635"/>
    </location>
</feature>
<dbReference type="GO" id="GO:0031522">
    <property type="term" value="C:cell envelope Sec protein transport complex"/>
    <property type="evidence" value="ECO:0007669"/>
    <property type="project" value="UniProtKB-ARBA"/>
</dbReference>
<comment type="cofactor">
    <cofactor evidence="1">
        <name>Zn(2+)</name>
        <dbReference type="ChEBI" id="CHEBI:29105"/>
    </cofactor>
</comment>
<dbReference type="FunFam" id="3.40.50.300:FF:000113">
    <property type="entry name" value="Preprotein translocase subunit SecA"/>
    <property type="match status" value="1"/>
</dbReference>
<evidence type="ECO:0000256" key="11">
    <source>
        <dbReference type="ARBA" id="ARBA00022927"/>
    </source>
</evidence>
<comment type="subunit">
    <text evidence="15">Monomer and homodimer. Part of the essential Sec protein translocation apparatus which comprises SecA, SecYEG and auxiliary proteins SecDF. Other proteins may also be involved.</text>
</comment>
<evidence type="ECO:0000259" key="17">
    <source>
        <dbReference type="PROSITE" id="PS51192"/>
    </source>
</evidence>
<evidence type="ECO:0000256" key="8">
    <source>
        <dbReference type="ARBA" id="ARBA00022741"/>
    </source>
</evidence>
<organism evidence="20 21">
    <name type="scientific">Candidatus Woesebacteria bacterium GW2011_GWB1_43_14</name>
    <dbReference type="NCBI Taxonomy" id="1618578"/>
    <lineage>
        <taxon>Bacteria</taxon>
        <taxon>Candidatus Woeseibacteriota</taxon>
    </lineage>
</organism>
<feature type="binding site" evidence="15">
    <location>
        <position position="85"/>
    </location>
    <ligand>
        <name>ATP</name>
        <dbReference type="ChEBI" id="CHEBI:30616"/>
    </ligand>
</feature>
<keyword evidence="12 15" id="KW-1278">Translocase</keyword>
<dbReference type="GO" id="GO:0005524">
    <property type="term" value="F:ATP binding"/>
    <property type="evidence" value="ECO:0007669"/>
    <property type="project" value="UniProtKB-UniRule"/>
</dbReference>
<evidence type="ECO:0000256" key="5">
    <source>
        <dbReference type="ARBA" id="ARBA00022475"/>
    </source>
</evidence>
<evidence type="ECO:0000256" key="12">
    <source>
        <dbReference type="ARBA" id="ARBA00022967"/>
    </source>
</evidence>
<dbReference type="InterPro" id="IPR014001">
    <property type="entry name" value="Helicase_ATP-bd"/>
</dbReference>
<dbReference type="GO" id="GO:0046872">
    <property type="term" value="F:metal ion binding"/>
    <property type="evidence" value="ECO:0007669"/>
    <property type="project" value="UniProtKB-KW"/>
</dbReference>
<keyword evidence="13 15" id="KW-0811">Translocation</keyword>
<evidence type="ECO:0000256" key="16">
    <source>
        <dbReference type="RuleBase" id="RU003874"/>
    </source>
</evidence>
<dbReference type="GO" id="GO:0005886">
    <property type="term" value="C:plasma membrane"/>
    <property type="evidence" value="ECO:0007669"/>
    <property type="project" value="UniProtKB-SubCell"/>
</dbReference>
<dbReference type="Gene3D" id="3.10.450.50">
    <property type="match status" value="1"/>
</dbReference>
<dbReference type="Pfam" id="PF07517">
    <property type="entry name" value="SecA_DEAD"/>
    <property type="match status" value="1"/>
</dbReference>
<dbReference type="PANTHER" id="PTHR30612">
    <property type="entry name" value="SECA INNER MEMBRANE COMPONENT OF SEC PROTEIN SECRETION SYSTEM"/>
    <property type="match status" value="1"/>
</dbReference>
<dbReference type="NCBIfam" id="TIGR00963">
    <property type="entry name" value="secA"/>
    <property type="match status" value="1"/>
</dbReference>
<dbReference type="GO" id="GO:0043952">
    <property type="term" value="P:protein transport by the Sec complex"/>
    <property type="evidence" value="ECO:0007669"/>
    <property type="project" value="TreeGrafter"/>
</dbReference>
<protein>
    <recommendedName>
        <fullName evidence="15 16">Protein translocase subunit SecA</fullName>
        <ecNumber evidence="15">7.4.2.8</ecNumber>
    </recommendedName>
</protein>
<name>A0A0G1GEM0_9BACT</name>
<dbReference type="PATRIC" id="fig|1618578.3.peg.787"/>
<dbReference type="Gene3D" id="3.90.1440.10">
    <property type="entry name" value="SecA, preprotein cross-linking domain"/>
    <property type="match status" value="1"/>
</dbReference>
<dbReference type="EC" id="7.4.2.8" evidence="15"/>
<evidence type="ECO:0000313" key="20">
    <source>
        <dbReference type="EMBL" id="KKS97313.1"/>
    </source>
</evidence>
<evidence type="ECO:0000313" key="21">
    <source>
        <dbReference type="Proteomes" id="UP000034090"/>
    </source>
</evidence>
<dbReference type="Proteomes" id="UP000034090">
    <property type="component" value="Unassembled WGS sequence"/>
</dbReference>
<dbReference type="PROSITE" id="PS51196">
    <property type="entry name" value="SECA_MOTOR_DEAD"/>
    <property type="match status" value="1"/>
</dbReference>
<dbReference type="STRING" id="1618578.UV74_C0013G0435"/>
<dbReference type="NCBIfam" id="NF009538">
    <property type="entry name" value="PRK12904.1"/>
    <property type="match status" value="1"/>
</dbReference>
<keyword evidence="9" id="KW-0862">Zinc</keyword>
<dbReference type="InterPro" id="IPR027417">
    <property type="entry name" value="P-loop_NTPase"/>
</dbReference>
<evidence type="ECO:0000256" key="2">
    <source>
        <dbReference type="ARBA" id="ARBA00004170"/>
    </source>
</evidence>
<dbReference type="PRINTS" id="PR00906">
    <property type="entry name" value="SECA"/>
</dbReference>
<gene>
    <name evidence="15" type="primary">secA</name>
    <name evidence="20" type="ORF">UV74_C0013G0435</name>
</gene>
<dbReference type="GO" id="GO:0065002">
    <property type="term" value="P:intracellular protein transmembrane transport"/>
    <property type="evidence" value="ECO:0007669"/>
    <property type="project" value="UniProtKB-UniRule"/>
</dbReference>
<keyword evidence="10 15" id="KW-0067">ATP-binding</keyword>
<feature type="binding site" evidence="15">
    <location>
        <begin position="103"/>
        <end position="107"/>
    </location>
    <ligand>
        <name>ATP</name>
        <dbReference type="ChEBI" id="CHEBI:30616"/>
    </ligand>
</feature>
<dbReference type="FunFam" id="3.90.1440.10:FF:000003">
    <property type="entry name" value="Preprotein translocase SecA subunit"/>
    <property type="match status" value="1"/>
</dbReference>
<dbReference type="GO" id="GO:0005829">
    <property type="term" value="C:cytosol"/>
    <property type="evidence" value="ECO:0007669"/>
    <property type="project" value="TreeGrafter"/>
</dbReference>
<evidence type="ECO:0000256" key="9">
    <source>
        <dbReference type="ARBA" id="ARBA00022833"/>
    </source>
</evidence>
<feature type="domain" description="Helicase ATP-binding" evidence="17">
    <location>
        <begin position="87"/>
        <end position="267"/>
    </location>
</feature>
<keyword evidence="6 15" id="KW-0963">Cytoplasm</keyword>
<proteinExistence type="inferred from homology"/>
<evidence type="ECO:0000256" key="10">
    <source>
        <dbReference type="ARBA" id="ARBA00022840"/>
    </source>
</evidence>
<dbReference type="InterPro" id="IPR044722">
    <property type="entry name" value="SecA_SF2_C"/>
</dbReference>
<comment type="function">
    <text evidence="15">Part of the Sec protein translocase complex. Interacts with the SecYEG preprotein conducting channel. Has a central role in coupling the hydrolysis of ATP to the transfer of proteins into and across the cell membrane, serving as an ATP-driven molecular motor driving the stepwise translocation of polypeptide chains across the membrane.</text>
</comment>
<dbReference type="SUPFAM" id="SSF52540">
    <property type="entry name" value="P-loop containing nucleoside triphosphate hydrolases"/>
    <property type="match status" value="2"/>
</dbReference>
<comment type="similarity">
    <text evidence="3 15 16">Belongs to the SecA family.</text>
</comment>
<keyword evidence="14 15" id="KW-0472">Membrane</keyword>